<keyword evidence="2" id="KW-1185">Reference proteome</keyword>
<sequence>MAPPAAFSSLVGFGCLLCSHVRFQRRATAVRTHCLVKRQRRNVSAAASVSLSKVVVTAFGCEQVGEHDPLVNTGGSVHAPCSHDGDAASSTYDAFA</sequence>
<dbReference type="EnsemblPlants" id="TuG1812G0500002381.01.T01">
    <property type="protein sequence ID" value="TuG1812G0500002381.01.T01"/>
    <property type="gene ID" value="TuG1812G0500002381.01"/>
</dbReference>
<evidence type="ECO:0000313" key="1">
    <source>
        <dbReference type="EnsemblPlants" id="TuG1812G0500002381.01.T01"/>
    </source>
</evidence>
<dbReference type="Gramene" id="TuG1812G0500002381.01.T01">
    <property type="protein sequence ID" value="TuG1812G0500002381.01.T01"/>
    <property type="gene ID" value="TuG1812G0500002381.01"/>
</dbReference>
<accession>A0A8R7UFM4</accession>
<reference evidence="1" key="3">
    <citation type="submission" date="2022-06" db="UniProtKB">
        <authorList>
            <consortium name="EnsemblPlants"/>
        </authorList>
    </citation>
    <scope>IDENTIFICATION</scope>
</reference>
<reference evidence="1" key="2">
    <citation type="submission" date="2018-03" db="EMBL/GenBank/DDBJ databases">
        <title>The Triticum urartu genome reveals the dynamic nature of wheat genome evolution.</title>
        <authorList>
            <person name="Ling H."/>
            <person name="Ma B."/>
            <person name="Shi X."/>
            <person name="Liu H."/>
            <person name="Dong L."/>
            <person name="Sun H."/>
            <person name="Cao Y."/>
            <person name="Gao Q."/>
            <person name="Zheng S."/>
            <person name="Li Y."/>
            <person name="Yu Y."/>
            <person name="Du H."/>
            <person name="Qi M."/>
            <person name="Li Y."/>
            <person name="Yu H."/>
            <person name="Cui Y."/>
            <person name="Wang N."/>
            <person name="Chen C."/>
            <person name="Wu H."/>
            <person name="Zhao Y."/>
            <person name="Zhang J."/>
            <person name="Li Y."/>
            <person name="Zhou W."/>
            <person name="Zhang B."/>
            <person name="Hu W."/>
            <person name="Eijk M."/>
            <person name="Tang J."/>
            <person name="Witsenboer H."/>
            <person name="Zhao S."/>
            <person name="Li Z."/>
            <person name="Zhang A."/>
            <person name="Wang D."/>
            <person name="Liang C."/>
        </authorList>
    </citation>
    <scope>NUCLEOTIDE SEQUENCE [LARGE SCALE GENOMIC DNA]</scope>
    <source>
        <strain evidence="1">cv. G1812</strain>
    </source>
</reference>
<dbReference type="Proteomes" id="UP000015106">
    <property type="component" value="Chromosome 5"/>
</dbReference>
<protein>
    <submittedName>
        <fullName evidence="1">Uncharacterized protein</fullName>
    </submittedName>
</protein>
<name>A0A8R7UFM4_TRIUA</name>
<organism evidence="1 2">
    <name type="scientific">Triticum urartu</name>
    <name type="common">Red wild einkorn</name>
    <name type="synonym">Crithodium urartu</name>
    <dbReference type="NCBI Taxonomy" id="4572"/>
    <lineage>
        <taxon>Eukaryota</taxon>
        <taxon>Viridiplantae</taxon>
        <taxon>Streptophyta</taxon>
        <taxon>Embryophyta</taxon>
        <taxon>Tracheophyta</taxon>
        <taxon>Spermatophyta</taxon>
        <taxon>Magnoliopsida</taxon>
        <taxon>Liliopsida</taxon>
        <taxon>Poales</taxon>
        <taxon>Poaceae</taxon>
        <taxon>BOP clade</taxon>
        <taxon>Pooideae</taxon>
        <taxon>Triticodae</taxon>
        <taxon>Triticeae</taxon>
        <taxon>Triticinae</taxon>
        <taxon>Triticum</taxon>
    </lineage>
</organism>
<proteinExistence type="predicted"/>
<evidence type="ECO:0000313" key="2">
    <source>
        <dbReference type="Proteomes" id="UP000015106"/>
    </source>
</evidence>
<dbReference type="AlphaFoldDB" id="A0A8R7UFM4"/>
<reference evidence="2" key="1">
    <citation type="journal article" date="2013" name="Nature">
        <title>Draft genome of the wheat A-genome progenitor Triticum urartu.</title>
        <authorList>
            <person name="Ling H.Q."/>
            <person name="Zhao S."/>
            <person name="Liu D."/>
            <person name="Wang J."/>
            <person name="Sun H."/>
            <person name="Zhang C."/>
            <person name="Fan H."/>
            <person name="Li D."/>
            <person name="Dong L."/>
            <person name="Tao Y."/>
            <person name="Gao C."/>
            <person name="Wu H."/>
            <person name="Li Y."/>
            <person name="Cui Y."/>
            <person name="Guo X."/>
            <person name="Zheng S."/>
            <person name="Wang B."/>
            <person name="Yu K."/>
            <person name="Liang Q."/>
            <person name="Yang W."/>
            <person name="Lou X."/>
            <person name="Chen J."/>
            <person name="Feng M."/>
            <person name="Jian J."/>
            <person name="Zhang X."/>
            <person name="Luo G."/>
            <person name="Jiang Y."/>
            <person name="Liu J."/>
            <person name="Wang Z."/>
            <person name="Sha Y."/>
            <person name="Zhang B."/>
            <person name="Wu H."/>
            <person name="Tang D."/>
            <person name="Shen Q."/>
            <person name="Xue P."/>
            <person name="Zou S."/>
            <person name="Wang X."/>
            <person name="Liu X."/>
            <person name="Wang F."/>
            <person name="Yang Y."/>
            <person name="An X."/>
            <person name="Dong Z."/>
            <person name="Zhang K."/>
            <person name="Zhang X."/>
            <person name="Luo M.C."/>
            <person name="Dvorak J."/>
            <person name="Tong Y."/>
            <person name="Wang J."/>
            <person name="Yang H."/>
            <person name="Li Z."/>
            <person name="Wang D."/>
            <person name="Zhang A."/>
            <person name="Wang J."/>
        </authorList>
    </citation>
    <scope>NUCLEOTIDE SEQUENCE</scope>
    <source>
        <strain evidence="2">cv. G1812</strain>
    </source>
</reference>